<proteinExistence type="predicted"/>
<keyword evidence="3" id="KW-1185">Reference proteome</keyword>
<name>A0A7J6W581_THATH</name>
<accession>A0A7J6W581</accession>
<evidence type="ECO:0000313" key="3">
    <source>
        <dbReference type="Proteomes" id="UP000554482"/>
    </source>
</evidence>
<protein>
    <submittedName>
        <fullName evidence="2">Uncharacterized protein</fullName>
    </submittedName>
</protein>
<dbReference type="EMBL" id="JABWDY010021228">
    <property type="protein sequence ID" value="KAF5192516.1"/>
    <property type="molecule type" value="Genomic_DNA"/>
</dbReference>
<feature type="region of interest" description="Disordered" evidence="1">
    <location>
        <begin position="1"/>
        <end position="92"/>
    </location>
</feature>
<dbReference type="AlphaFoldDB" id="A0A7J6W581"/>
<evidence type="ECO:0000313" key="2">
    <source>
        <dbReference type="EMBL" id="KAF5192516.1"/>
    </source>
</evidence>
<evidence type="ECO:0000256" key="1">
    <source>
        <dbReference type="SAM" id="MobiDB-lite"/>
    </source>
</evidence>
<comment type="caution">
    <text evidence="2">The sequence shown here is derived from an EMBL/GenBank/DDBJ whole genome shotgun (WGS) entry which is preliminary data.</text>
</comment>
<dbReference type="Proteomes" id="UP000554482">
    <property type="component" value="Unassembled WGS sequence"/>
</dbReference>
<sequence>MVGLDDKHSHAKQSKTDGKEVVREGDAEEDDDFNGERGSNASDSILQSISVATREKHTSVKMTSYAPMGTNEDGAVACPRGHARQQSKNQTVWLQRENQKEANEERGTNLVTDKGLNNCSIPIDRSIIEMQGKVDIVEHDKWHEDKNEIPSNTT</sequence>
<gene>
    <name evidence="2" type="ORF">FRX31_017896</name>
</gene>
<reference evidence="2 3" key="1">
    <citation type="submission" date="2020-06" db="EMBL/GenBank/DDBJ databases">
        <title>Transcriptomic and genomic resources for Thalictrum thalictroides and T. hernandezii: Facilitating candidate gene discovery in an emerging model plant lineage.</title>
        <authorList>
            <person name="Arias T."/>
            <person name="Riano-Pachon D.M."/>
            <person name="Di Stilio V.S."/>
        </authorList>
    </citation>
    <scope>NUCLEOTIDE SEQUENCE [LARGE SCALE GENOMIC DNA]</scope>
    <source>
        <strain evidence="3">cv. WT478/WT964</strain>
        <tissue evidence="2">Leaves</tissue>
    </source>
</reference>
<feature type="compositionally biased region" description="Basic and acidic residues" evidence="1">
    <location>
        <begin position="1"/>
        <end position="25"/>
    </location>
</feature>
<feature type="compositionally biased region" description="Polar residues" evidence="1">
    <location>
        <begin position="37"/>
        <end position="51"/>
    </location>
</feature>
<organism evidence="2 3">
    <name type="scientific">Thalictrum thalictroides</name>
    <name type="common">Rue-anemone</name>
    <name type="synonym">Anemone thalictroides</name>
    <dbReference type="NCBI Taxonomy" id="46969"/>
    <lineage>
        <taxon>Eukaryota</taxon>
        <taxon>Viridiplantae</taxon>
        <taxon>Streptophyta</taxon>
        <taxon>Embryophyta</taxon>
        <taxon>Tracheophyta</taxon>
        <taxon>Spermatophyta</taxon>
        <taxon>Magnoliopsida</taxon>
        <taxon>Ranunculales</taxon>
        <taxon>Ranunculaceae</taxon>
        <taxon>Thalictroideae</taxon>
        <taxon>Thalictrum</taxon>
    </lineage>
</organism>